<gene>
    <name evidence="1" type="ORF">CCAN12_550007</name>
</gene>
<name>A0A0B7HAP0_9FLAO</name>
<accession>A0A0B7HAP0</accession>
<dbReference type="AlphaFoldDB" id="A0A0B7HAP0"/>
<reference evidence="1 2" key="1">
    <citation type="submission" date="2015-01" db="EMBL/GenBank/DDBJ databases">
        <authorList>
            <person name="Xiang T."/>
            <person name="Song Y."/>
            <person name="Huang L."/>
            <person name="Wang B."/>
            <person name="Wu P."/>
        </authorList>
    </citation>
    <scope>NUCLEOTIDE SEQUENCE [LARGE SCALE GENOMIC DNA]</scope>
    <source>
        <strain evidence="1 2">Cc12</strain>
    </source>
</reference>
<dbReference type="Proteomes" id="UP000044026">
    <property type="component" value="Unassembled WGS sequence"/>
</dbReference>
<evidence type="ECO:0000313" key="1">
    <source>
        <dbReference type="EMBL" id="CEN34663.1"/>
    </source>
</evidence>
<protein>
    <submittedName>
        <fullName evidence="1">Uncharacterized protein</fullName>
    </submittedName>
</protein>
<dbReference type="EMBL" id="CDOE01000051">
    <property type="protein sequence ID" value="CEN34663.1"/>
    <property type="molecule type" value="Genomic_DNA"/>
</dbReference>
<organism evidence="1 2">
    <name type="scientific">Capnocytophaga canimorsus</name>
    <dbReference type="NCBI Taxonomy" id="28188"/>
    <lineage>
        <taxon>Bacteria</taxon>
        <taxon>Pseudomonadati</taxon>
        <taxon>Bacteroidota</taxon>
        <taxon>Flavobacteriia</taxon>
        <taxon>Flavobacteriales</taxon>
        <taxon>Flavobacteriaceae</taxon>
        <taxon>Capnocytophaga</taxon>
    </lineage>
</organism>
<evidence type="ECO:0000313" key="2">
    <source>
        <dbReference type="Proteomes" id="UP000044026"/>
    </source>
</evidence>
<proteinExistence type="predicted"/>
<dbReference type="RefSeq" id="WP_041999530.1">
    <property type="nucleotide sequence ID" value="NZ_CP022382.1"/>
</dbReference>
<sequence>MKTHSLLFFFFIILKINAQYQSITKRNFNKFYQQEIITCFEPENNILQTIEPIAKKVYIFREYQKNYFSKGIQSDKNQSFIVKKAYIDILGKNEKIPFLEKLNYENFGIEKERRAFETSLLLRENYWVKTHKNKKTELRYQNQVLLPKKYERIEANRAFIIGYDKGKYDIYNTSLRLLAKDVLTYTQQEAYIEYVKNHQVYRIGMEGFSKNNYTHKKLFLCCDIETDTSSEYFLEKDSLNTPTILEKITFYNETSELKYDIVYHFDDNEKFDDIFWLDDTYVHHLEHHEHFEVMVINDLLLVIKDNKKAIAYPLLNHQERKIILKYITNFEYDSIHYTDINTPLILSKKHQKFVGHFPNWDSFRSNEYEKPFQLLISEPFKEIREQYYLFIRYVKENDKKGWYNIKKNTSHDDF</sequence>
<dbReference type="GeneID" id="69581142"/>